<dbReference type="InterPro" id="IPR011257">
    <property type="entry name" value="DNA_glycosylase"/>
</dbReference>
<feature type="region of interest" description="Disordered" evidence="5">
    <location>
        <begin position="1"/>
        <end position="43"/>
    </location>
</feature>
<dbReference type="InterPro" id="IPR003265">
    <property type="entry name" value="HhH-GPD_domain"/>
</dbReference>
<dbReference type="Proteomes" id="UP001520140">
    <property type="component" value="Unassembled WGS sequence"/>
</dbReference>
<dbReference type="RefSeq" id="WP_082834210.1">
    <property type="nucleotide sequence ID" value="NZ_JABUKE010000005.1"/>
</dbReference>
<evidence type="ECO:0000256" key="4">
    <source>
        <dbReference type="ARBA" id="ARBA00023204"/>
    </source>
</evidence>
<dbReference type="PANTHER" id="PTHR43003">
    <property type="entry name" value="DNA-3-METHYLADENINE GLYCOSYLASE"/>
    <property type="match status" value="1"/>
</dbReference>
<gene>
    <name evidence="6" type="ORF">HQ605_19090</name>
</gene>
<dbReference type="PANTHER" id="PTHR43003:SF6">
    <property type="entry name" value="DNA GLYCOSYLASE"/>
    <property type="match status" value="1"/>
</dbReference>
<dbReference type="InterPro" id="IPR051912">
    <property type="entry name" value="Alkylbase_DNA_Glycosylase/TA"/>
</dbReference>
<accession>A0ABS7NXZ1</accession>
<name>A0ABS7NXZ1_9NOCA</name>
<sequence>MSGSEGPVLRRTIHSDRPLSLRHTLSPHRRGRSDPTHRTSPDGTIWRTSLFASGAVTYRLRQPSRTEVVADVWGEGAEEFVATVPGLIGMLDDATGFAPEHRILVEAARRLTHLHLGRTGQVFEALVPAVLEQKVHGVAAFASWRRLVTRFGTPAPGPAPSGMAVSPPPDVWRRIPSWEFHRANVDPKRARTIVEAARVADKLTPIVGMNHDDAYRRLRLVPGIGEWTAAEVCQRALGDADALSVGDYHLAAVIGWSLVGAPMTDDEMVAYLEPLRPHRYRAVRLLEVSGMAVRPKFGPRTAITDHRFH</sequence>
<comment type="caution">
    <text evidence="6">The sequence shown here is derived from an EMBL/GenBank/DDBJ whole genome shotgun (WGS) entry which is preliminary data.</text>
</comment>
<keyword evidence="7" id="KW-1185">Reference proteome</keyword>
<keyword evidence="4" id="KW-0234">DNA repair</keyword>
<evidence type="ECO:0000313" key="7">
    <source>
        <dbReference type="Proteomes" id="UP001520140"/>
    </source>
</evidence>
<dbReference type="EC" id="3.2.2.21" evidence="2"/>
<keyword evidence="3" id="KW-0227">DNA damage</keyword>
<evidence type="ECO:0000256" key="5">
    <source>
        <dbReference type="SAM" id="MobiDB-lite"/>
    </source>
</evidence>
<dbReference type="SUPFAM" id="SSF48150">
    <property type="entry name" value="DNA-glycosylase"/>
    <property type="match status" value="1"/>
</dbReference>
<dbReference type="CDD" id="cd00056">
    <property type="entry name" value="ENDO3c"/>
    <property type="match status" value="1"/>
</dbReference>
<proteinExistence type="predicted"/>
<evidence type="ECO:0000313" key="6">
    <source>
        <dbReference type="EMBL" id="MBY6322924.1"/>
    </source>
</evidence>
<comment type="catalytic activity">
    <reaction evidence="1">
        <text>Hydrolysis of alkylated DNA, releasing 3-methyladenine, 3-methylguanine, 7-methylguanine and 7-methyladenine.</text>
        <dbReference type="EC" id="3.2.2.21"/>
    </reaction>
</comment>
<dbReference type="Gene3D" id="1.10.340.30">
    <property type="entry name" value="Hypothetical protein, domain 2"/>
    <property type="match status" value="1"/>
</dbReference>
<protein>
    <recommendedName>
        <fullName evidence="2">DNA-3-methyladenine glycosylase II</fullName>
        <ecNumber evidence="2">3.2.2.21</ecNumber>
    </recommendedName>
</protein>
<evidence type="ECO:0000256" key="2">
    <source>
        <dbReference type="ARBA" id="ARBA00012000"/>
    </source>
</evidence>
<evidence type="ECO:0000256" key="3">
    <source>
        <dbReference type="ARBA" id="ARBA00022763"/>
    </source>
</evidence>
<reference evidence="6 7" key="1">
    <citation type="submission" date="2020-06" db="EMBL/GenBank/DDBJ databases">
        <title>Taxonomy, biology and ecology of Rhodococcus bacteria occurring in California pistachio and other woody hosts as revealed by genome sequence analyses.</title>
        <authorList>
            <person name="Gai Y."/>
            <person name="Riely B."/>
        </authorList>
    </citation>
    <scope>NUCLEOTIDE SEQUENCE [LARGE SCALE GENOMIC DNA]</scope>
    <source>
        <strain evidence="6 7">BP-284</strain>
    </source>
</reference>
<organism evidence="6 7">
    <name type="scientific">Rhodococcoides kroppenstedtii</name>
    <dbReference type="NCBI Taxonomy" id="293050"/>
    <lineage>
        <taxon>Bacteria</taxon>
        <taxon>Bacillati</taxon>
        <taxon>Actinomycetota</taxon>
        <taxon>Actinomycetes</taxon>
        <taxon>Mycobacteriales</taxon>
        <taxon>Nocardiaceae</taxon>
        <taxon>Rhodococcoides</taxon>
    </lineage>
</organism>
<dbReference type="EMBL" id="JABUKG010000030">
    <property type="protein sequence ID" value="MBY6322924.1"/>
    <property type="molecule type" value="Genomic_DNA"/>
</dbReference>
<evidence type="ECO:0000256" key="1">
    <source>
        <dbReference type="ARBA" id="ARBA00000086"/>
    </source>
</evidence>